<comment type="caution">
    <text evidence="4">The sequence shown here is derived from an EMBL/GenBank/DDBJ whole genome shotgun (WGS) entry which is preliminary data.</text>
</comment>
<reference evidence="4" key="1">
    <citation type="submission" date="2021-08" db="EMBL/GenBank/DDBJ databases">
        <title>Chromosome-Level Trichoderma cornu-damae using Hi-C Data.</title>
        <authorList>
            <person name="Kim C.S."/>
        </authorList>
    </citation>
    <scope>NUCLEOTIDE SEQUENCE</scope>
    <source>
        <strain evidence="4">KA19-0412C</strain>
    </source>
</reference>
<dbReference type="SUPFAM" id="SSF51735">
    <property type="entry name" value="NAD(P)-binding Rossmann-fold domains"/>
    <property type="match status" value="1"/>
</dbReference>
<dbReference type="InterPro" id="IPR008030">
    <property type="entry name" value="NmrA-like"/>
</dbReference>
<dbReference type="CDD" id="cd05259">
    <property type="entry name" value="PCBER_SDR_a"/>
    <property type="match status" value="1"/>
</dbReference>
<dbReference type="InterPro" id="IPR036291">
    <property type="entry name" value="NAD(P)-bd_dom_sf"/>
</dbReference>
<dbReference type="Gene3D" id="3.40.50.720">
    <property type="entry name" value="NAD(P)-binding Rossmann-like Domain"/>
    <property type="match status" value="1"/>
</dbReference>
<keyword evidence="5" id="KW-1185">Reference proteome</keyword>
<organism evidence="4 5">
    <name type="scientific">Trichoderma cornu-damae</name>
    <dbReference type="NCBI Taxonomy" id="654480"/>
    <lineage>
        <taxon>Eukaryota</taxon>
        <taxon>Fungi</taxon>
        <taxon>Dikarya</taxon>
        <taxon>Ascomycota</taxon>
        <taxon>Pezizomycotina</taxon>
        <taxon>Sordariomycetes</taxon>
        <taxon>Hypocreomycetidae</taxon>
        <taxon>Hypocreales</taxon>
        <taxon>Hypocreaceae</taxon>
        <taxon>Trichoderma</taxon>
    </lineage>
</organism>
<dbReference type="PANTHER" id="PTHR47706:SF1">
    <property type="entry name" value="CIPA-LIKE, PUTATIVE (AFU_ORTHOLOGUE AFUA_1G12460)-RELATED"/>
    <property type="match status" value="1"/>
</dbReference>
<evidence type="ECO:0000256" key="2">
    <source>
        <dbReference type="ARBA" id="ARBA00023002"/>
    </source>
</evidence>
<dbReference type="PANTHER" id="PTHR47706">
    <property type="entry name" value="NMRA-LIKE FAMILY PROTEIN"/>
    <property type="match status" value="1"/>
</dbReference>
<name>A0A9P8QW40_9HYPO</name>
<sequence>MAASFKNVALAGASGHVGKAFLKALLDAGGFNVTVLKRSSSSSAFPDGVKAVDVDFESVDSLAAALAGQDVVVSALGNTALGEEQKKLVDAAVVAGVRRFIPSEYGCDTDNELVAQLRYFAPKVEVQSYLKEKAKSAPLSYTFVYTGPFLDMGLEYQVFFKTSDSKPILYDGGSTVFSTSTIPAAAEAVVAILSKPEEETKNRSIRIQSVAVSQNKLLALVKEIAPQRDWQPEVVKLDDLTRAADERMARGLWDPETFVPQVLRSINDPLYGPEFKVLDNEWLGLKQLTEAEVREILKKYMKD</sequence>
<dbReference type="Gene3D" id="3.90.25.10">
    <property type="entry name" value="UDP-galactose 4-epimerase, domain 1"/>
    <property type="match status" value="1"/>
</dbReference>
<dbReference type="GO" id="GO:0016491">
    <property type="term" value="F:oxidoreductase activity"/>
    <property type="evidence" value="ECO:0007669"/>
    <property type="project" value="UniProtKB-KW"/>
</dbReference>
<protein>
    <submittedName>
        <fullName evidence="4">Oxidoreductase</fullName>
    </submittedName>
</protein>
<dbReference type="OrthoDB" id="9974981at2759"/>
<feature type="domain" description="NmrA-like" evidence="3">
    <location>
        <begin position="6"/>
        <end position="221"/>
    </location>
</feature>
<evidence type="ECO:0000313" key="4">
    <source>
        <dbReference type="EMBL" id="KAH6609808.1"/>
    </source>
</evidence>
<dbReference type="InterPro" id="IPR045312">
    <property type="entry name" value="PCBER-like"/>
</dbReference>
<dbReference type="Pfam" id="PF05368">
    <property type="entry name" value="NmrA"/>
    <property type="match status" value="1"/>
</dbReference>
<dbReference type="EMBL" id="JAIWOZ010000002">
    <property type="protein sequence ID" value="KAH6609808.1"/>
    <property type="molecule type" value="Genomic_DNA"/>
</dbReference>
<keyword evidence="2" id="KW-0560">Oxidoreductase</keyword>
<dbReference type="AlphaFoldDB" id="A0A9P8QW40"/>
<dbReference type="InterPro" id="IPR051609">
    <property type="entry name" value="NmrA/Isoflavone_reductase-like"/>
</dbReference>
<evidence type="ECO:0000256" key="1">
    <source>
        <dbReference type="ARBA" id="ARBA00022857"/>
    </source>
</evidence>
<gene>
    <name evidence="4" type="ORF">Trco_003154</name>
</gene>
<accession>A0A9P8QW40</accession>
<dbReference type="Proteomes" id="UP000827724">
    <property type="component" value="Unassembled WGS sequence"/>
</dbReference>
<keyword evidence="1" id="KW-0521">NADP</keyword>
<proteinExistence type="predicted"/>
<evidence type="ECO:0000313" key="5">
    <source>
        <dbReference type="Proteomes" id="UP000827724"/>
    </source>
</evidence>
<evidence type="ECO:0000259" key="3">
    <source>
        <dbReference type="Pfam" id="PF05368"/>
    </source>
</evidence>